<dbReference type="AlphaFoldDB" id="A0AA37XBP0"/>
<accession>A0AA37XBP0</accession>
<dbReference type="PANTHER" id="PTHR12277:SF79">
    <property type="entry name" value="XAA-PRO DIPEPTIDYL-PEPTIDASE-RELATED"/>
    <property type="match status" value="1"/>
</dbReference>
<dbReference type="Gene3D" id="3.40.50.1820">
    <property type="entry name" value="alpha/beta hydrolase"/>
    <property type="match status" value="1"/>
</dbReference>
<gene>
    <name evidence="3" type="ORF">GCM10025874_09000</name>
</gene>
<dbReference type="Proteomes" id="UP001157160">
    <property type="component" value="Unassembled WGS sequence"/>
</dbReference>
<proteinExistence type="predicted"/>
<dbReference type="PANTHER" id="PTHR12277">
    <property type="entry name" value="ALPHA/BETA HYDROLASE DOMAIN-CONTAINING PROTEIN"/>
    <property type="match status" value="1"/>
</dbReference>
<dbReference type="SUPFAM" id="SSF53474">
    <property type="entry name" value="alpha/beta-Hydrolases"/>
    <property type="match status" value="1"/>
</dbReference>
<keyword evidence="4" id="KW-1185">Reference proteome</keyword>
<dbReference type="InterPro" id="IPR001375">
    <property type="entry name" value="Peptidase_S9_cat"/>
</dbReference>
<dbReference type="Pfam" id="PF00326">
    <property type="entry name" value="Peptidase_S9"/>
    <property type="match status" value="1"/>
</dbReference>
<reference evidence="3 4" key="1">
    <citation type="journal article" date="2014" name="Int. J. Syst. Evol. Microbiol.">
        <title>Complete genome sequence of Corynebacterium casei LMG S-19264T (=DSM 44701T), isolated from a smear-ripened cheese.</title>
        <authorList>
            <consortium name="US DOE Joint Genome Institute (JGI-PGF)"/>
            <person name="Walter F."/>
            <person name="Albersmeier A."/>
            <person name="Kalinowski J."/>
            <person name="Ruckert C."/>
        </authorList>
    </citation>
    <scope>NUCLEOTIDE SEQUENCE [LARGE SCALE GENOMIC DNA]</scope>
    <source>
        <strain evidence="3 4">NBRC 112289</strain>
    </source>
</reference>
<comment type="caution">
    <text evidence="3">The sequence shown here is derived from an EMBL/GenBank/DDBJ whole genome shotgun (WGS) entry which is preliminary data.</text>
</comment>
<name>A0AA37XBP0_9MICO</name>
<dbReference type="GO" id="GO:0008236">
    <property type="term" value="F:serine-type peptidase activity"/>
    <property type="evidence" value="ECO:0007669"/>
    <property type="project" value="InterPro"/>
</dbReference>
<dbReference type="RefSeq" id="WP_284230404.1">
    <property type="nucleotide sequence ID" value="NZ_BSUL01000001.1"/>
</dbReference>
<feature type="domain" description="Peptidase S9 prolyl oligopeptidase catalytic" evidence="2">
    <location>
        <begin position="218"/>
        <end position="363"/>
    </location>
</feature>
<organism evidence="3 4">
    <name type="scientific">Arenivirga flava</name>
    <dbReference type="NCBI Taxonomy" id="1930060"/>
    <lineage>
        <taxon>Bacteria</taxon>
        <taxon>Bacillati</taxon>
        <taxon>Actinomycetota</taxon>
        <taxon>Actinomycetes</taxon>
        <taxon>Micrococcales</taxon>
        <taxon>Microbacteriaceae</taxon>
        <taxon>Arenivirga</taxon>
    </lineage>
</organism>
<dbReference type="InterPro" id="IPR029058">
    <property type="entry name" value="AB_hydrolase_fold"/>
</dbReference>
<evidence type="ECO:0000256" key="1">
    <source>
        <dbReference type="SAM" id="Phobius"/>
    </source>
</evidence>
<dbReference type="EMBL" id="BSUL01000001">
    <property type="protein sequence ID" value="GMA27647.1"/>
    <property type="molecule type" value="Genomic_DNA"/>
</dbReference>
<dbReference type="GO" id="GO:0006508">
    <property type="term" value="P:proteolysis"/>
    <property type="evidence" value="ECO:0007669"/>
    <property type="project" value="InterPro"/>
</dbReference>
<evidence type="ECO:0000313" key="4">
    <source>
        <dbReference type="Proteomes" id="UP001157160"/>
    </source>
</evidence>
<keyword evidence="1" id="KW-0812">Transmembrane</keyword>
<keyword evidence="3" id="KW-0378">Hydrolase</keyword>
<protein>
    <submittedName>
        <fullName evidence="3">Alpha/beta hydrolase</fullName>
    </submittedName>
</protein>
<keyword evidence="1" id="KW-1133">Transmembrane helix</keyword>
<evidence type="ECO:0000313" key="3">
    <source>
        <dbReference type="EMBL" id="GMA27647.1"/>
    </source>
</evidence>
<feature type="transmembrane region" description="Helical" evidence="1">
    <location>
        <begin position="20"/>
        <end position="43"/>
    </location>
</feature>
<sequence length="413" mass="44989">MPQPPRTASGRTSGRAGLIAASVAVGTAAVALIGAAGFTAMVARRIVTPPRRRDADIRILAVDRDPAGGEPDTITISATADTVVPGRYGLWFDDDRGYARMGDILERSGERVVRELLSVESGVLVPGLRGRISGWVHRHPRELGVPVEEVVVDTEGGPAPAWLVPAEEGTGRWVVQVHGRAAARGETIRAVPVFREAGYSSLIISYRNDPEAPPSPDGRYGLGDTEWRDVEAAVEFAVERGATEIVLMGWSMGGASVLQAAMRMAPQRQELLRGIVLESPVVDWYTTLEFQAATLRVPRAMRLGALSAISSRWGRLVTGQSAPIDLRAMDLVTRHLELVLPTLILHSDDDGFVPATASRALADARPDIVRLEAFDTARHVKLWNYDRERWEGAVRRWLSERDAIARTAQSARR</sequence>
<evidence type="ECO:0000259" key="2">
    <source>
        <dbReference type="Pfam" id="PF00326"/>
    </source>
</evidence>
<keyword evidence="1" id="KW-0472">Membrane</keyword>